<feature type="non-terminal residue" evidence="1">
    <location>
        <position position="171"/>
    </location>
</feature>
<name>A0A9X4BJI1_9GAMM</name>
<reference evidence="1" key="1">
    <citation type="submission" date="2023-02" db="EMBL/GenBank/DDBJ databases">
        <title>Tahibacter soli sp. nov. isolated from soil.</title>
        <authorList>
            <person name="Baek J.H."/>
            <person name="Lee J.K."/>
            <person name="Choi D.G."/>
            <person name="Jeon C.O."/>
        </authorList>
    </citation>
    <scope>NUCLEOTIDE SEQUENCE</scope>
    <source>
        <strain evidence="1">BL</strain>
    </source>
</reference>
<comment type="caution">
    <text evidence="1">The sequence shown here is derived from an EMBL/GenBank/DDBJ whole genome shotgun (WGS) entry which is preliminary data.</text>
</comment>
<dbReference type="EMBL" id="JAOVZO020000018">
    <property type="protein sequence ID" value="MDC8014668.1"/>
    <property type="molecule type" value="Genomic_DNA"/>
</dbReference>
<dbReference type="RefSeq" id="WP_272842058.1">
    <property type="nucleotide sequence ID" value="NZ_JAOVZO020000018.1"/>
</dbReference>
<evidence type="ECO:0000313" key="1">
    <source>
        <dbReference type="EMBL" id="MDC8014668.1"/>
    </source>
</evidence>
<accession>A0A9X4BJI1</accession>
<organism evidence="1 2">
    <name type="scientific">Tahibacter soli</name>
    <dbReference type="NCBI Taxonomy" id="2983605"/>
    <lineage>
        <taxon>Bacteria</taxon>
        <taxon>Pseudomonadati</taxon>
        <taxon>Pseudomonadota</taxon>
        <taxon>Gammaproteobacteria</taxon>
        <taxon>Lysobacterales</taxon>
        <taxon>Rhodanobacteraceae</taxon>
        <taxon>Tahibacter</taxon>
    </lineage>
</organism>
<dbReference type="AlphaFoldDB" id="A0A9X4BJI1"/>
<evidence type="ECO:0000313" key="2">
    <source>
        <dbReference type="Proteomes" id="UP001139971"/>
    </source>
</evidence>
<gene>
    <name evidence="1" type="ORF">OD750_019150</name>
</gene>
<keyword evidence="2" id="KW-1185">Reference proteome</keyword>
<protein>
    <submittedName>
        <fullName evidence="1">Uncharacterized protein</fullName>
    </submittedName>
</protein>
<sequence>MHDEMDAVPEFVRRERAAVRIATDHTRRRVEPAASLEAIRAVRVGDDPAVARTVRGRQMRDVEFPVAEMAACGECADGVAAADRHRQRGVARQADVGRGERQCAVVQTDAVAEEVGAERRDVFVRPDAFVEFGFDGGRSAAAVGCFGDVGERAGRQCTAAPPTSPCRYIAR</sequence>
<dbReference type="Proteomes" id="UP001139971">
    <property type="component" value="Unassembled WGS sequence"/>
</dbReference>
<proteinExistence type="predicted"/>